<dbReference type="Gene3D" id="3.30.70.420">
    <property type="entry name" value="Hydroxymethylglutaryl-CoA reductase, class I/II, NAD/NADP-binding domain"/>
    <property type="match status" value="1"/>
</dbReference>
<dbReference type="EMBL" id="JBAWTH010000036">
    <property type="protein sequence ID" value="KAL2284421.1"/>
    <property type="molecule type" value="Genomic_DNA"/>
</dbReference>
<evidence type="ECO:0000313" key="4">
    <source>
        <dbReference type="EMBL" id="KAL2284421.1"/>
    </source>
</evidence>
<protein>
    <recommendedName>
        <fullName evidence="2">hydroxymethylglutaryl-CoA reductase (NADPH)</fullName>
        <ecNumber evidence="2">1.1.1.34</ecNumber>
    </recommendedName>
</protein>
<keyword evidence="5" id="KW-1185">Reference proteome</keyword>
<organism evidence="4 5">
    <name type="scientific">Diaporthe vaccinii</name>
    <dbReference type="NCBI Taxonomy" id="105482"/>
    <lineage>
        <taxon>Eukaryota</taxon>
        <taxon>Fungi</taxon>
        <taxon>Dikarya</taxon>
        <taxon>Ascomycota</taxon>
        <taxon>Pezizomycotina</taxon>
        <taxon>Sordariomycetes</taxon>
        <taxon>Sordariomycetidae</taxon>
        <taxon>Diaporthales</taxon>
        <taxon>Diaporthaceae</taxon>
        <taxon>Diaporthe</taxon>
        <taxon>Diaporthe eres species complex</taxon>
    </lineage>
</organism>
<comment type="caution">
    <text evidence="4">The sequence shown here is derived from an EMBL/GenBank/DDBJ whole genome shotgun (WGS) entry which is preliminary data.</text>
</comment>
<dbReference type="PANTHER" id="PTHR10572">
    <property type="entry name" value="3-HYDROXY-3-METHYLGLUTARYL-COENZYME A REDUCTASE"/>
    <property type="match status" value="1"/>
</dbReference>
<dbReference type="PROSITE" id="PS50065">
    <property type="entry name" value="HMG_COA_REDUCTASE_4"/>
    <property type="match status" value="1"/>
</dbReference>
<dbReference type="InterPro" id="IPR009023">
    <property type="entry name" value="HMG_CoA_Rdtase_NAD(P)-bd_sf"/>
</dbReference>
<dbReference type="InterPro" id="IPR009029">
    <property type="entry name" value="HMG_CoA_Rdtase_sub-bd_dom_sf"/>
</dbReference>
<dbReference type="Gene3D" id="3.90.770.10">
    <property type="entry name" value="3-hydroxy-3-methylglutaryl-coenzyme A Reductase, Chain A, domain 2"/>
    <property type="match status" value="1"/>
</dbReference>
<dbReference type="InterPro" id="IPR002202">
    <property type="entry name" value="HMG_CoA_Rdtase"/>
</dbReference>
<evidence type="ECO:0000256" key="2">
    <source>
        <dbReference type="ARBA" id="ARBA00012999"/>
    </source>
</evidence>
<reference evidence="4 5" key="1">
    <citation type="submission" date="2024-03" db="EMBL/GenBank/DDBJ databases">
        <title>A high-quality draft genome sequence of Diaporthe vaccinii, a causative agent of upright dieback and viscid rot disease in cranberry plants.</title>
        <authorList>
            <person name="Sarrasin M."/>
            <person name="Lang B.F."/>
            <person name="Burger G."/>
        </authorList>
    </citation>
    <scope>NUCLEOTIDE SEQUENCE [LARGE SCALE GENOMIC DNA]</scope>
    <source>
        <strain evidence="4 5">IS7</strain>
    </source>
</reference>
<dbReference type="Proteomes" id="UP001600888">
    <property type="component" value="Unassembled WGS sequence"/>
</dbReference>
<dbReference type="PRINTS" id="PR00071">
    <property type="entry name" value="HMGCOARDTASE"/>
</dbReference>
<accession>A0ABR4EPQ9</accession>
<dbReference type="EC" id="1.1.1.34" evidence="2"/>
<comment type="similarity">
    <text evidence="1">Belongs to the HMG-CoA reductase family.</text>
</comment>
<evidence type="ECO:0000313" key="5">
    <source>
        <dbReference type="Proteomes" id="UP001600888"/>
    </source>
</evidence>
<dbReference type="InterPro" id="IPR023074">
    <property type="entry name" value="HMG_CoA_Rdtase_cat_sf"/>
</dbReference>
<name>A0ABR4EPQ9_9PEZI</name>
<dbReference type="SUPFAM" id="SSF56542">
    <property type="entry name" value="Substrate-binding domain of HMG-CoA reductase"/>
    <property type="match status" value="1"/>
</dbReference>
<dbReference type="PROSITE" id="PS00318">
    <property type="entry name" value="HMG_COA_REDUCTASE_2"/>
    <property type="match status" value="1"/>
</dbReference>
<evidence type="ECO:0000256" key="3">
    <source>
        <dbReference type="ARBA" id="ARBA00023002"/>
    </source>
</evidence>
<dbReference type="SUPFAM" id="SSF55035">
    <property type="entry name" value="NAD-binding domain of HMG-CoA reductase"/>
    <property type="match status" value="1"/>
</dbReference>
<dbReference type="Pfam" id="PF00368">
    <property type="entry name" value="HMG-CoA_red"/>
    <property type="match status" value="1"/>
</dbReference>
<proteinExistence type="inferred from homology"/>
<dbReference type="InterPro" id="IPR023076">
    <property type="entry name" value="HMG_CoA_Rdtase_CS"/>
</dbReference>
<gene>
    <name evidence="4" type="ORF">FJTKL_08833</name>
</gene>
<sequence>MAKEITRAEKNRSFILKHNLRATSADPGELEMFNIENCVGVIRVPLGLAHPLQLKGPDAMGNLSIDSIRVPLATYEPTLVASCSRGCKAFNIAGGVNFEVLDDGMSRAPVFIFDHPGDAVCFAQAVLALQAEFSVWAESTSQHVQLKKMQPSVIGSQVHLLCTYHCGSAAGQNMVTKATKHACDMLREKYEDRFFIRDFFIEGQLASDKKPSWGNVKTPRGVEVIVWGTITNQACQSVFGCSTDRLLRIQNIAKEGGIRNGQFGSNINTANVLSPMFIATGQDVGSVAEASWSHLTSDLDEETKDLRMTLYFPSLPVGTVGGGTVYPTQKEALELIGCAAPGTKGRLAGVIAAAALALEASTSAAVANDTFTQSHMRLARGEHDSRL</sequence>
<dbReference type="PANTHER" id="PTHR10572:SF24">
    <property type="entry name" value="3-HYDROXY-3-METHYLGLUTARYL-COENZYME A REDUCTASE"/>
    <property type="match status" value="1"/>
</dbReference>
<evidence type="ECO:0000256" key="1">
    <source>
        <dbReference type="ARBA" id="ARBA00007661"/>
    </source>
</evidence>
<keyword evidence="3" id="KW-0560">Oxidoreductase</keyword>